<name>A0A565B9T2_9BRAS</name>
<proteinExistence type="predicted"/>
<dbReference type="EMBL" id="CABITT030000003">
    <property type="protein sequence ID" value="VVA97670.1"/>
    <property type="molecule type" value="Genomic_DNA"/>
</dbReference>
<organism evidence="1 2">
    <name type="scientific">Arabis nemorensis</name>
    <dbReference type="NCBI Taxonomy" id="586526"/>
    <lineage>
        <taxon>Eukaryota</taxon>
        <taxon>Viridiplantae</taxon>
        <taxon>Streptophyta</taxon>
        <taxon>Embryophyta</taxon>
        <taxon>Tracheophyta</taxon>
        <taxon>Spermatophyta</taxon>
        <taxon>Magnoliopsida</taxon>
        <taxon>eudicotyledons</taxon>
        <taxon>Gunneridae</taxon>
        <taxon>Pentapetalae</taxon>
        <taxon>rosids</taxon>
        <taxon>malvids</taxon>
        <taxon>Brassicales</taxon>
        <taxon>Brassicaceae</taxon>
        <taxon>Arabideae</taxon>
        <taxon>Arabis</taxon>
    </lineage>
</organism>
<comment type="caution">
    <text evidence="1">The sequence shown here is derived from an EMBL/GenBank/DDBJ whole genome shotgun (WGS) entry which is preliminary data.</text>
</comment>
<accession>A0A565B9T2</accession>
<evidence type="ECO:0000313" key="2">
    <source>
        <dbReference type="Proteomes" id="UP000489600"/>
    </source>
</evidence>
<reference evidence="1" key="1">
    <citation type="submission" date="2019-07" db="EMBL/GenBank/DDBJ databases">
        <authorList>
            <person name="Dittberner H."/>
        </authorList>
    </citation>
    <scope>NUCLEOTIDE SEQUENCE [LARGE SCALE GENOMIC DNA]</scope>
</reference>
<dbReference type="AlphaFoldDB" id="A0A565B9T2"/>
<sequence>MVAVGFWSSFCWRYGVSLDSFVAAFVSRYGVSFTYFSALKIRWMGFGPSLEILDRLVRISLWFGVASEVKIVVWLWSGLVVVARDEVCGGLIDWWFRWSFTREIRGGLD</sequence>
<dbReference type="Proteomes" id="UP000489600">
    <property type="component" value="Unassembled WGS sequence"/>
</dbReference>
<gene>
    <name evidence="1" type="ORF">ANE_LOCUS8115</name>
</gene>
<keyword evidence="2" id="KW-1185">Reference proteome</keyword>
<protein>
    <submittedName>
        <fullName evidence="1">Uncharacterized protein</fullName>
    </submittedName>
</protein>
<evidence type="ECO:0000313" key="1">
    <source>
        <dbReference type="EMBL" id="VVA97670.1"/>
    </source>
</evidence>